<dbReference type="AlphaFoldDB" id="A0A1N6LZ15"/>
<organism evidence="2">
    <name type="scientific">Streptococcus agalactiae</name>
    <dbReference type="NCBI Taxonomy" id="1311"/>
    <lineage>
        <taxon>Bacteria</taxon>
        <taxon>Bacillati</taxon>
        <taxon>Bacillota</taxon>
        <taxon>Bacilli</taxon>
        <taxon>Lactobacillales</taxon>
        <taxon>Streptococcaceae</taxon>
        <taxon>Streptococcus</taxon>
    </lineage>
</organism>
<dbReference type="RefSeq" id="WP_000172819.1">
    <property type="nucleotide sequence ID" value="NZ_CP128605.1"/>
</dbReference>
<dbReference type="NCBIfam" id="NF041436">
    <property type="entry name" value="Wzy_Strepto"/>
    <property type="match status" value="1"/>
</dbReference>
<evidence type="ECO:0000313" key="2">
    <source>
        <dbReference type="EMBL" id="SIO74112.1"/>
    </source>
</evidence>
<feature type="transmembrane region" description="Helical" evidence="1">
    <location>
        <begin position="347"/>
        <end position="364"/>
    </location>
</feature>
<feature type="transmembrane region" description="Helical" evidence="1">
    <location>
        <begin position="185"/>
        <end position="201"/>
    </location>
</feature>
<sequence length="397" mass="45768">MTLKINNLFFSSLSFMGIVLGGSQVFNNFAIDSSLKYLSYFILFLCIIVKLLRNPLTIIFSRLVYFICISFLFIIGIYLQDLPLHRIIYLSFSMIIISGLATLTVSLFDNVKDLRRVSYYIFYGVLLSTILGIFYQVPMFTVAVEGVGATSLGFNGGMLHKNFYAITILTSYILLFISRKYGVRHNIDSYVLWFEFFLILISNSRTVYLILIIFYCINNWKLLLRINKKQRILVFIPAIFISLIIAIIFFEYLTNNSDSYTYRVQGIINFFNYYQSDYFHLLFGDAQLAFGGTTQNYTYNIRSVIGWNGTVEMPLLSIMIKNGFIGLLGYTVVLLSFFKNIKKIKNINIKTVGLLVIIPLLMSATVENYIVNVNFIFMPICFCVLNSLKRLEHNLNV</sequence>
<reference evidence="2" key="2">
    <citation type="submission" date="2016-12" db="EMBL/GenBank/DDBJ databases">
        <authorList>
            <person name="Song W.-J."/>
            <person name="Kurnit D.M."/>
        </authorList>
    </citation>
    <scope>NUCLEOTIDE SEQUENCE</scope>
    <source>
        <strain evidence="2">M9</strain>
    </source>
</reference>
<protein>
    <submittedName>
        <fullName evidence="2">Capsular polysaccharide synthesis protein CpsH</fullName>
    </submittedName>
</protein>
<feature type="transmembrane region" description="Helical" evidence="1">
    <location>
        <begin position="162"/>
        <end position="178"/>
    </location>
</feature>
<dbReference type="EMBL" id="LT671991">
    <property type="protein sequence ID" value="SIO74112.1"/>
    <property type="molecule type" value="Genomic_DNA"/>
</dbReference>
<reference evidence="2" key="1">
    <citation type="submission" date="2016-12" db="EMBL/GenBank/DDBJ databases">
        <title>Comparison of molecular serotyping approaches of Streptococcus agalactiae from genomic sequences.</title>
        <authorList>
            <person name="Kapatai G."/>
            <person name="Patel D."/>
            <person name="Efstratiou A."/>
            <person name="Chalker V.J."/>
        </authorList>
    </citation>
    <scope>NUCLEOTIDE SEQUENCE</scope>
    <source>
        <strain evidence="2">M9</strain>
    </source>
</reference>
<keyword evidence="1" id="KW-1133">Transmembrane helix</keyword>
<name>A0A1N6LZ15_STRAG</name>
<proteinExistence type="predicted"/>
<feature type="transmembrane region" description="Helical" evidence="1">
    <location>
        <begin position="231"/>
        <end position="250"/>
    </location>
</feature>
<feature type="transmembrane region" description="Helical" evidence="1">
    <location>
        <begin position="86"/>
        <end position="108"/>
    </location>
</feature>
<evidence type="ECO:0000256" key="1">
    <source>
        <dbReference type="SAM" id="Phobius"/>
    </source>
</evidence>
<feature type="transmembrane region" description="Helical" evidence="1">
    <location>
        <begin position="315"/>
        <end position="335"/>
    </location>
</feature>
<gene>
    <name evidence="2" type="primary">cpsH</name>
</gene>
<feature type="transmembrane region" description="Helical" evidence="1">
    <location>
        <begin position="37"/>
        <end position="56"/>
    </location>
</feature>
<keyword evidence="1" id="KW-0812">Transmembrane</keyword>
<accession>A0A1N6LZ15</accession>
<keyword evidence="1" id="KW-0472">Membrane</keyword>
<feature type="transmembrane region" description="Helical" evidence="1">
    <location>
        <begin position="63"/>
        <end position="80"/>
    </location>
</feature>
<feature type="transmembrane region" description="Helical" evidence="1">
    <location>
        <begin position="120"/>
        <end position="142"/>
    </location>
</feature>